<dbReference type="Gene3D" id="2.60.120.560">
    <property type="entry name" value="Exo-inulinase, domain 1"/>
    <property type="match status" value="2"/>
</dbReference>
<feature type="site" description="Important for catalytic activity, responsible for pKa modulation of the active site Glu and correct orientation of both the proton donor and substrate" evidence="7">
    <location>
        <position position="136"/>
    </location>
</feature>
<evidence type="ECO:0000256" key="3">
    <source>
        <dbReference type="ARBA" id="ARBA00022801"/>
    </source>
</evidence>
<keyword evidence="2" id="KW-0858">Xylan degradation</keyword>
<keyword evidence="4" id="KW-0119">Carbohydrate metabolism</keyword>
<dbReference type="InterPro" id="IPR052176">
    <property type="entry name" value="Glycosyl_Hydrlase_43_Enz"/>
</dbReference>
<keyword evidence="2" id="KW-0624">Polysaccharide degradation</keyword>
<reference evidence="9" key="2">
    <citation type="journal article" date="2024" name="Antonie Van Leeuwenhoek">
        <title>Roseihalotalea indica gen. nov., sp. nov., a halophilic Bacteroidetes from mesopelagic Southwest Indian Ocean with higher carbohydrate metabolic potential.</title>
        <authorList>
            <person name="Chen B."/>
            <person name="Zhang M."/>
            <person name="Lin D."/>
            <person name="Ye J."/>
            <person name="Tang K."/>
        </authorList>
    </citation>
    <scope>NUCLEOTIDE SEQUENCE</scope>
    <source>
        <strain evidence="9">TK19036</strain>
    </source>
</reference>
<keyword evidence="3" id="KW-0378">Hydrolase</keyword>
<accession>A0AA49GGY8</accession>
<evidence type="ECO:0000256" key="2">
    <source>
        <dbReference type="ARBA" id="ARBA00022651"/>
    </source>
</evidence>
<dbReference type="GO" id="GO:0004553">
    <property type="term" value="F:hydrolase activity, hydrolyzing O-glycosyl compounds"/>
    <property type="evidence" value="ECO:0007669"/>
    <property type="project" value="InterPro"/>
</dbReference>
<dbReference type="PANTHER" id="PTHR43772:SF2">
    <property type="entry name" value="PUTATIVE (AFU_ORTHOLOGUE AFUA_2G04480)-RELATED"/>
    <property type="match status" value="1"/>
</dbReference>
<reference evidence="9" key="1">
    <citation type="journal article" date="2023" name="Comput. Struct. Biotechnol. J.">
        <title>Discovery of a novel marine Bacteroidetes with a rich repertoire of carbohydrate-active enzymes.</title>
        <authorList>
            <person name="Chen B."/>
            <person name="Liu G."/>
            <person name="Chen Q."/>
            <person name="Wang H."/>
            <person name="Liu L."/>
            <person name="Tang K."/>
        </authorList>
    </citation>
    <scope>NUCLEOTIDE SEQUENCE</scope>
    <source>
        <strain evidence="9">TK19036</strain>
    </source>
</reference>
<protein>
    <submittedName>
        <fullName evidence="9">Family 43 glycosylhydrolase</fullName>
    </submittedName>
</protein>
<evidence type="ECO:0000256" key="5">
    <source>
        <dbReference type="ARBA" id="ARBA00023295"/>
    </source>
</evidence>
<gene>
    <name evidence="9" type="ORF">K4G66_19205</name>
</gene>
<organism evidence="9">
    <name type="scientific">Roseihalotalea indica</name>
    <dbReference type="NCBI Taxonomy" id="2867963"/>
    <lineage>
        <taxon>Bacteria</taxon>
        <taxon>Pseudomonadati</taxon>
        <taxon>Bacteroidota</taxon>
        <taxon>Cytophagia</taxon>
        <taxon>Cytophagales</taxon>
        <taxon>Catalimonadaceae</taxon>
        <taxon>Roseihalotalea</taxon>
    </lineage>
</organism>
<dbReference type="GO" id="GO:0045493">
    <property type="term" value="P:xylan catabolic process"/>
    <property type="evidence" value="ECO:0007669"/>
    <property type="project" value="UniProtKB-KW"/>
</dbReference>
<proteinExistence type="inferred from homology"/>
<name>A0AA49GGY8_9BACT</name>
<dbReference type="SUPFAM" id="SSF49785">
    <property type="entry name" value="Galactose-binding domain-like"/>
    <property type="match status" value="1"/>
</dbReference>
<dbReference type="AlphaFoldDB" id="A0AA49GGY8"/>
<dbReference type="SUPFAM" id="SSF75005">
    <property type="entry name" value="Arabinanase/levansucrase/invertase"/>
    <property type="match status" value="1"/>
</dbReference>
<dbReference type="InterPro" id="IPR006710">
    <property type="entry name" value="Glyco_hydro_43"/>
</dbReference>
<evidence type="ECO:0000313" key="9">
    <source>
        <dbReference type="EMBL" id="WKN34505.1"/>
    </source>
</evidence>
<feature type="region of interest" description="Disordered" evidence="8">
    <location>
        <begin position="667"/>
        <end position="690"/>
    </location>
</feature>
<sequence length="928" mass="105737">MLCSTFKSYSQQLPSIDNPVLPNVADAGVIRFNGEYYIGGVFTNGGFYRSADLVHWEGPIHVFSMNNEWTDGPSADDSQIHASDIQYINGLFHHYWSVNYWGKEQHAVHIGHATSSNVLGPYEEPVKDTWLDNRIDPHLFVDDDGQLYMYMVKFTDGNTIWVRPMQDPQTFSGEPRYVFSSWLNTWETLDSRVEEGPWVIKYRSTYYLMYNANHTSTRWGNYALGVAQADSPLEFNHGNKYPYPVVKSNQIELEETYADLLKYADEEPGVVQYSFEEPKQGWNTPEFNASGWQQGSLGFGSDVVENSTTRQVKNLWETSDIWVRKSFTLNSDSTGNLMLRMHHDGDTEVYLNGKPIYEQPDRQYTNWNFDQQANALLENGENTLAIHSTQGRRGSFLDVSLFDMKGQVGEDIMYSPGQPNILRGPNGFEWWLIYMANKNTDRRSQYINRVHFYDKRMVVDGITGSKTPGYHPEPAQPTFSGLFNDADARQWQSNWEISGGDWELRDAELVQTSDQTSQALIKSQPATHYLFEAGVKLSGAGTSRAGIYAYWQDENNWLKILLNPEQKSWSFEQMVNGESENSAFSLPTDFNYEVYHTLHIEKNAKQFTVKIDGLPAPEHPLISLESFSAPGLPGLYSEGASAFDGVVYTIGWDEFDQTITGWGAASRRTPQQGSWEVGEEGLTQSGTSGESTVFKGDLLEEYEFSVQLTTESDQGSAGIYPVYTDANNYVKATLDVENQKFTISGKKDGKALTDEEISLAQTQTYYADMKYTDFMEKRFTLHDPAYISRLRFNKTPHNQPDTLIEDIYEKMNIFYRQQGQWHPLSSYQEVSSSHPGFDEIAFEAVKADALRFVNKGAEDRQTYLYKIGVRENFKHSYNLSVAKRKDTIIFLVDGKVVYQMKNNFPASQVGLFTDQASARFNGITLFQL</sequence>
<evidence type="ECO:0000256" key="8">
    <source>
        <dbReference type="SAM" id="MobiDB-lite"/>
    </source>
</evidence>
<dbReference type="InterPro" id="IPR023296">
    <property type="entry name" value="Glyco_hydro_beta-prop_sf"/>
</dbReference>
<dbReference type="PANTHER" id="PTHR43772">
    <property type="entry name" value="ENDO-1,4-BETA-XYLANASE"/>
    <property type="match status" value="1"/>
</dbReference>
<comment type="similarity">
    <text evidence="1">Belongs to the glycosyl hydrolase 43 family.</text>
</comment>
<evidence type="ECO:0000256" key="6">
    <source>
        <dbReference type="PIRSR" id="PIRSR606710-1"/>
    </source>
</evidence>
<evidence type="ECO:0000256" key="1">
    <source>
        <dbReference type="ARBA" id="ARBA00009865"/>
    </source>
</evidence>
<feature type="active site" description="Proton donor" evidence="6">
    <location>
        <position position="195"/>
    </location>
</feature>
<dbReference type="Pfam" id="PF04616">
    <property type="entry name" value="Glyco_hydro_43"/>
    <property type="match status" value="1"/>
</dbReference>
<evidence type="ECO:0000256" key="4">
    <source>
        <dbReference type="ARBA" id="ARBA00023277"/>
    </source>
</evidence>
<dbReference type="Gene3D" id="2.115.10.20">
    <property type="entry name" value="Glycosyl hydrolase domain, family 43"/>
    <property type="match status" value="1"/>
</dbReference>
<feature type="active site" description="Proton acceptor" evidence="6">
    <location>
        <position position="26"/>
    </location>
</feature>
<dbReference type="EMBL" id="CP120682">
    <property type="protein sequence ID" value="WKN34505.1"/>
    <property type="molecule type" value="Genomic_DNA"/>
</dbReference>
<dbReference type="InterPro" id="IPR008979">
    <property type="entry name" value="Galactose-bd-like_sf"/>
</dbReference>
<evidence type="ECO:0000256" key="7">
    <source>
        <dbReference type="PIRSR" id="PIRSR606710-2"/>
    </source>
</evidence>
<dbReference type="Gene3D" id="2.60.120.260">
    <property type="entry name" value="Galactose-binding domain-like"/>
    <property type="match status" value="1"/>
</dbReference>
<keyword evidence="5" id="KW-0326">Glycosidase</keyword>